<dbReference type="eggNOG" id="ENOG503403T">
    <property type="taxonomic scope" value="Bacteria"/>
</dbReference>
<gene>
    <name evidence="2" type="ordered locus">Tcur_1102</name>
</gene>
<dbReference type="RefSeq" id="WP_012851471.1">
    <property type="nucleotide sequence ID" value="NC_013510.1"/>
</dbReference>
<proteinExistence type="predicted"/>
<dbReference type="STRING" id="471852.Tcur_1102"/>
<dbReference type="HOGENOM" id="CLU_108059_0_0_11"/>
<feature type="region of interest" description="Disordered" evidence="1">
    <location>
        <begin position="35"/>
        <end position="61"/>
    </location>
</feature>
<feature type="region of interest" description="Disordered" evidence="1">
    <location>
        <begin position="203"/>
        <end position="223"/>
    </location>
</feature>
<reference evidence="2 3" key="1">
    <citation type="journal article" date="2011" name="Stand. Genomic Sci.">
        <title>Complete genome sequence of Thermomonospora curvata type strain (B9).</title>
        <authorList>
            <person name="Chertkov O."/>
            <person name="Sikorski J."/>
            <person name="Nolan M."/>
            <person name="Lapidus A."/>
            <person name="Lucas S."/>
            <person name="Del Rio T.G."/>
            <person name="Tice H."/>
            <person name="Cheng J.F."/>
            <person name="Goodwin L."/>
            <person name="Pitluck S."/>
            <person name="Liolios K."/>
            <person name="Ivanova N."/>
            <person name="Mavromatis K."/>
            <person name="Mikhailova N."/>
            <person name="Ovchinnikova G."/>
            <person name="Pati A."/>
            <person name="Chen A."/>
            <person name="Palaniappan K."/>
            <person name="Djao O.D."/>
            <person name="Land M."/>
            <person name="Hauser L."/>
            <person name="Chang Y.J."/>
            <person name="Jeffries C.D."/>
            <person name="Brettin T."/>
            <person name="Han C."/>
            <person name="Detter J.C."/>
            <person name="Rohde M."/>
            <person name="Goker M."/>
            <person name="Woyke T."/>
            <person name="Bristow J."/>
            <person name="Eisen J.A."/>
            <person name="Markowitz V."/>
            <person name="Hugenholtz P."/>
            <person name="Klenk H.P."/>
            <person name="Kyrpides N.C."/>
        </authorList>
    </citation>
    <scope>NUCLEOTIDE SEQUENCE [LARGE SCALE GENOMIC DNA]</scope>
    <source>
        <strain evidence="3">ATCC 19995 / DSM 43183 / JCM 3096 / KCTC 9072 / NBRC 15933 / NCIMB 10081 / Henssen B9</strain>
    </source>
</reference>
<name>D1A8J2_THECD</name>
<evidence type="ECO:0000256" key="1">
    <source>
        <dbReference type="SAM" id="MobiDB-lite"/>
    </source>
</evidence>
<sequence>MELTDRRRKLLFAGIVVVLAAIGIYLTAAGPGDEADSAQPRAAGSPAAPAGPAAPSVPPPGIDDAVTADNFDIYRLLPFPKRDFAAAAALAQRFTAAYGTYRYDEDPQAYIDRLAPMVTEELRIQLARSASAPGLIEERRAEQVVAHSTATLDSVYDIQANSLIFLVTGNQEITRSGSTTRESKQFAVTIARDGSALRVYAFEPAGADQGQAGDTGAPDDEGD</sequence>
<keyword evidence="3" id="KW-1185">Reference proteome</keyword>
<dbReference type="AlphaFoldDB" id="D1A8J2"/>
<feature type="compositionally biased region" description="Low complexity" evidence="1">
    <location>
        <begin position="204"/>
        <end position="216"/>
    </location>
</feature>
<dbReference type="KEGG" id="tcu:Tcur_1102"/>
<evidence type="ECO:0000313" key="2">
    <source>
        <dbReference type="EMBL" id="ACY96687.1"/>
    </source>
</evidence>
<dbReference type="OrthoDB" id="3542492at2"/>
<organism evidence="2 3">
    <name type="scientific">Thermomonospora curvata (strain ATCC 19995 / DSM 43183 / JCM 3096 / KCTC 9072 / NBRC 15933 / NCIMB 10081 / Henssen B9)</name>
    <dbReference type="NCBI Taxonomy" id="471852"/>
    <lineage>
        <taxon>Bacteria</taxon>
        <taxon>Bacillati</taxon>
        <taxon>Actinomycetota</taxon>
        <taxon>Actinomycetes</taxon>
        <taxon>Streptosporangiales</taxon>
        <taxon>Thermomonosporaceae</taxon>
        <taxon>Thermomonospora</taxon>
    </lineage>
</organism>
<feature type="compositionally biased region" description="Low complexity" evidence="1">
    <location>
        <begin position="37"/>
        <end position="54"/>
    </location>
</feature>
<evidence type="ECO:0000313" key="3">
    <source>
        <dbReference type="Proteomes" id="UP000001918"/>
    </source>
</evidence>
<dbReference type="Proteomes" id="UP000001918">
    <property type="component" value="Chromosome"/>
</dbReference>
<dbReference type="EMBL" id="CP001738">
    <property type="protein sequence ID" value="ACY96687.1"/>
    <property type="molecule type" value="Genomic_DNA"/>
</dbReference>
<accession>D1A8J2</accession>
<protein>
    <submittedName>
        <fullName evidence="2">Uncharacterized protein</fullName>
    </submittedName>
</protein>